<dbReference type="InterPro" id="IPR036188">
    <property type="entry name" value="FAD/NAD-bd_sf"/>
</dbReference>
<protein>
    <submittedName>
        <fullName evidence="7">Choline dehydrogenase-like flavoprotein</fullName>
    </submittedName>
</protein>
<keyword evidence="5" id="KW-0560">Oxidoreductase</keyword>
<dbReference type="Gene3D" id="3.50.50.60">
    <property type="entry name" value="FAD/NAD(P)-binding domain"/>
    <property type="match status" value="1"/>
</dbReference>
<evidence type="ECO:0000313" key="7">
    <source>
        <dbReference type="EMBL" id="MBA8989258.1"/>
    </source>
</evidence>
<dbReference type="GO" id="GO:0016614">
    <property type="term" value="F:oxidoreductase activity, acting on CH-OH group of donors"/>
    <property type="evidence" value="ECO:0007669"/>
    <property type="project" value="InterPro"/>
</dbReference>
<organism evidence="7 8">
    <name type="scientific">Curtobacterium pusillum</name>
    <dbReference type="NCBI Taxonomy" id="69373"/>
    <lineage>
        <taxon>Bacteria</taxon>
        <taxon>Bacillati</taxon>
        <taxon>Actinomycetota</taxon>
        <taxon>Actinomycetes</taxon>
        <taxon>Micrococcales</taxon>
        <taxon>Microbacteriaceae</taxon>
        <taxon>Curtobacterium</taxon>
    </lineage>
</organism>
<keyword evidence="4" id="KW-0274">FAD</keyword>
<dbReference type="AlphaFoldDB" id="A0AAW3T410"/>
<evidence type="ECO:0000256" key="1">
    <source>
        <dbReference type="ARBA" id="ARBA00001974"/>
    </source>
</evidence>
<dbReference type="InterPro" id="IPR007867">
    <property type="entry name" value="GMC_OxRtase_C"/>
</dbReference>
<dbReference type="PANTHER" id="PTHR42784">
    <property type="entry name" value="PYRANOSE 2-OXIDASE"/>
    <property type="match status" value="1"/>
</dbReference>
<comment type="cofactor">
    <cofactor evidence="1">
        <name>FAD</name>
        <dbReference type="ChEBI" id="CHEBI:57692"/>
    </cofactor>
</comment>
<dbReference type="Pfam" id="PF05199">
    <property type="entry name" value="GMC_oxred_C"/>
    <property type="match status" value="1"/>
</dbReference>
<dbReference type="RefSeq" id="WP_220479284.1">
    <property type="nucleotide sequence ID" value="NZ_JACGXP010000001.1"/>
</dbReference>
<evidence type="ECO:0000313" key="8">
    <source>
        <dbReference type="Proteomes" id="UP000590225"/>
    </source>
</evidence>
<sequence>MGPIQEVTTAEARVRVDPSVTDRYGVPVAWFSGGVHPEDVRARDHTSARSADWLRAAGATRVAELHGPLRGTSGGQHQAGTLRMGTDPATSVVDPFGRVWGHDNVRVADGSVHVTNGGVNPVLTIFATAMRTIDALVHARA</sequence>
<proteinExistence type="inferred from homology"/>
<evidence type="ECO:0000256" key="2">
    <source>
        <dbReference type="ARBA" id="ARBA00010790"/>
    </source>
</evidence>
<comment type="caution">
    <text evidence="7">The sequence shown here is derived from an EMBL/GenBank/DDBJ whole genome shotgun (WGS) entry which is preliminary data.</text>
</comment>
<comment type="similarity">
    <text evidence="2">Belongs to the GMC oxidoreductase family.</text>
</comment>
<dbReference type="SUPFAM" id="SSF51905">
    <property type="entry name" value="FAD/NAD(P)-binding domain"/>
    <property type="match status" value="1"/>
</dbReference>
<gene>
    <name evidence="7" type="ORF">FHW23_000490</name>
</gene>
<dbReference type="PANTHER" id="PTHR42784:SF1">
    <property type="entry name" value="PYRANOSE 2-OXIDASE"/>
    <property type="match status" value="1"/>
</dbReference>
<reference evidence="7 8" key="1">
    <citation type="submission" date="2020-07" db="EMBL/GenBank/DDBJ databases">
        <title>Above-ground endophytic microbial communities from plants in different locations in the United States.</title>
        <authorList>
            <person name="Frank C."/>
        </authorList>
    </citation>
    <scope>NUCLEOTIDE SEQUENCE [LARGE SCALE GENOMIC DNA]</scope>
    <source>
        <strain evidence="7 8">WPL5_2</strain>
    </source>
</reference>
<dbReference type="InterPro" id="IPR051473">
    <property type="entry name" value="P2Ox-like"/>
</dbReference>
<evidence type="ECO:0000256" key="3">
    <source>
        <dbReference type="ARBA" id="ARBA00022630"/>
    </source>
</evidence>
<dbReference type="EMBL" id="JACGXP010000001">
    <property type="protein sequence ID" value="MBA8989258.1"/>
    <property type="molecule type" value="Genomic_DNA"/>
</dbReference>
<feature type="domain" description="Glucose-methanol-choline oxidoreductase C-terminal" evidence="6">
    <location>
        <begin position="11"/>
        <end position="129"/>
    </location>
</feature>
<name>A0AAW3T410_9MICO</name>
<evidence type="ECO:0000256" key="4">
    <source>
        <dbReference type="ARBA" id="ARBA00022827"/>
    </source>
</evidence>
<evidence type="ECO:0000256" key="5">
    <source>
        <dbReference type="ARBA" id="ARBA00023002"/>
    </source>
</evidence>
<accession>A0AAW3T410</accession>
<evidence type="ECO:0000259" key="6">
    <source>
        <dbReference type="Pfam" id="PF05199"/>
    </source>
</evidence>
<dbReference type="Proteomes" id="UP000590225">
    <property type="component" value="Unassembled WGS sequence"/>
</dbReference>
<keyword evidence="3" id="KW-0285">Flavoprotein</keyword>